<gene>
    <name evidence="2" type="ORF">QQX09_13815</name>
</gene>
<proteinExistence type="predicted"/>
<comment type="caution">
    <text evidence="2">The sequence shown here is derived from an EMBL/GenBank/DDBJ whole genome shotgun (WGS) entry which is preliminary data.</text>
</comment>
<evidence type="ECO:0000313" key="3">
    <source>
        <dbReference type="Proteomes" id="UP001172728"/>
    </source>
</evidence>
<protein>
    <recommendedName>
        <fullName evidence="4">DUF2975 domain-containing protein</fullName>
    </recommendedName>
</protein>
<dbReference type="EMBL" id="JAUHPW010000013">
    <property type="protein sequence ID" value="MDN4476931.1"/>
    <property type="molecule type" value="Genomic_DNA"/>
</dbReference>
<dbReference type="RefSeq" id="WP_301135820.1">
    <property type="nucleotide sequence ID" value="NZ_JAUHPW010000013.1"/>
</dbReference>
<name>A0ABT8GCR6_9MICO</name>
<dbReference type="Proteomes" id="UP001172728">
    <property type="component" value="Unassembled WGS sequence"/>
</dbReference>
<evidence type="ECO:0000256" key="1">
    <source>
        <dbReference type="SAM" id="Phobius"/>
    </source>
</evidence>
<evidence type="ECO:0000313" key="2">
    <source>
        <dbReference type="EMBL" id="MDN4476931.1"/>
    </source>
</evidence>
<feature type="transmembrane region" description="Helical" evidence="1">
    <location>
        <begin position="57"/>
        <end position="76"/>
    </location>
</feature>
<reference evidence="2" key="1">
    <citation type="submission" date="2023-06" db="EMBL/GenBank/DDBJ databases">
        <title>Sysu t00192.</title>
        <authorList>
            <person name="Gao L."/>
            <person name="Fang B.-Z."/>
            <person name="Li W.-J."/>
        </authorList>
    </citation>
    <scope>NUCLEOTIDE SEQUENCE</scope>
    <source>
        <strain evidence="2">SYSU T00192</strain>
    </source>
</reference>
<evidence type="ECO:0008006" key="4">
    <source>
        <dbReference type="Google" id="ProtNLM"/>
    </source>
</evidence>
<feature type="transmembrane region" description="Helical" evidence="1">
    <location>
        <begin position="88"/>
        <end position="111"/>
    </location>
</feature>
<keyword evidence="1" id="KW-0812">Transmembrane</keyword>
<keyword evidence="1" id="KW-1133">Transmembrane helix</keyword>
<feature type="transmembrane region" description="Helical" evidence="1">
    <location>
        <begin position="7"/>
        <end position="30"/>
    </location>
</feature>
<organism evidence="2 3">
    <name type="scientific">Demequina litoralis</name>
    <dbReference type="NCBI Taxonomy" id="3051660"/>
    <lineage>
        <taxon>Bacteria</taxon>
        <taxon>Bacillati</taxon>
        <taxon>Actinomycetota</taxon>
        <taxon>Actinomycetes</taxon>
        <taxon>Micrococcales</taxon>
        <taxon>Demequinaceae</taxon>
        <taxon>Demequina</taxon>
    </lineage>
</organism>
<feature type="transmembrane region" description="Helical" evidence="1">
    <location>
        <begin position="131"/>
        <end position="149"/>
    </location>
</feature>
<keyword evidence="1" id="KW-0472">Membrane</keyword>
<sequence length="172" mass="18344">MTQWSRLVAAGSLTVRIVLALGALLVVVSVPEQLRTWDDPSASVIPAERAMPKEANWLLGAVMLVTAFALVAGWIVRRTRAAENAGVVKAWRVVAWVTVAGMAAWIAVLAVSQWIAVQPSDAVIGMGAPGQLWDTVIALPAIVTLVIAGRDLRAVTRMKTPDDRAAEPAHRP</sequence>
<keyword evidence="3" id="KW-1185">Reference proteome</keyword>
<accession>A0ABT8GCR6</accession>